<name>A0ABV9R3Z4_9MICO</name>
<evidence type="ECO:0000313" key="7">
    <source>
        <dbReference type="Proteomes" id="UP001595960"/>
    </source>
</evidence>
<keyword evidence="7" id="KW-1185">Reference proteome</keyword>
<accession>A0ABV9R3Z4</accession>
<dbReference type="PANTHER" id="PTHR12526:SF595">
    <property type="entry name" value="BLL5217 PROTEIN"/>
    <property type="match status" value="1"/>
</dbReference>
<evidence type="ECO:0000256" key="1">
    <source>
        <dbReference type="ARBA" id="ARBA00022676"/>
    </source>
</evidence>
<proteinExistence type="predicted"/>
<reference evidence="7" key="1">
    <citation type="journal article" date="2019" name="Int. J. Syst. Evol. Microbiol.">
        <title>The Global Catalogue of Microorganisms (GCM) 10K type strain sequencing project: providing services to taxonomists for standard genome sequencing and annotation.</title>
        <authorList>
            <consortium name="The Broad Institute Genomics Platform"/>
            <consortium name="The Broad Institute Genome Sequencing Center for Infectious Disease"/>
            <person name="Wu L."/>
            <person name="Ma J."/>
        </authorList>
    </citation>
    <scope>NUCLEOTIDE SEQUENCE [LARGE SCALE GENOMIC DNA]</scope>
    <source>
        <strain evidence="7">CGMCC 1.12192</strain>
    </source>
</reference>
<dbReference type="PANTHER" id="PTHR12526">
    <property type="entry name" value="GLYCOSYLTRANSFERASE"/>
    <property type="match status" value="1"/>
</dbReference>
<dbReference type="GO" id="GO:0016757">
    <property type="term" value="F:glycosyltransferase activity"/>
    <property type="evidence" value="ECO:0007669"/>
    <property type="project" value="UniProtKB-KW"/>
</dbReference>
<dbReference type="SUPFAM" id="SSF53756">
    <property type="entry name" value="UDP-Glycosyltransferase/glycogen phosphorylase"/>
    <property type="match status" value="1"/>
</dbReference>
<keyword evidence="2 6" id="KW-0808">Transferase</keyword>
<comment type="caution">
    <text evidence="6">The sequence shown here is derived from an EMBL/GenBank/DDBJ whole genome shotgun (WGS) entry which is preliminary data.</text>
</comment>
<dbReference type="Pfam" id="PF00534">
    <property type="entry name" value="Glycos_transf_1"/>
    <property type="match status" value="1"/>
</dbReference>
<evidence type="ECO:0000256" key="3">
    <source>
        <dbReference type="SAM" id="MobiDB-lite"/>
    </source>
</evidence>
<dbReference type="InterPro" id="IPR028098">
    <property type="entry name" value="Glyco_trans_4-like_N"/>
</dbReference>
<dbReference type="RefSeq" id="WP_204390815.1">
    <property type="nucleotide sequence ID" value="NZ_JAFBBW010000001.1"/>
</dbReference>
<organism evidence="6 7">
    <name type="scientific">Agromyces aurantiacus</name>
    <dbReference type="NCBI Taxonomy" id="165814"/>
    <lineage>
        <taxon>Bacteria</taxon>
        <taxon>Bacillati</taxon>
        <taxon>Actinomycetota</taxon>
        <taxon>Actinomycetes</taxon>
        <taxon>Micrococcales</taxon>
        <taxon>Microbacteriaceae</taxon>
        <taxon>Agromyces</taxon>
    </lineage>
</organism>
<feature type="domain" description="Glycosyltransferase subfamily 4-like N-terminal" evidence="5">
    <location>
        <begin position="18"/>
        <end position="156"/>
    </location>
</feature>
<evidence type="ECO:0000259" key="5">
    <source>
        <dbReference type="Pfam" id="PF13439"/>
    </source>
</evidence>
<evidence type="ECO:0000259" key="4">
    <source>
        <dbReference type="Pfam" id="PF00534"/>
    </source>
</evidence>
<evidence type="ECO:0000313" key="6">
    <source>
        <dbReference type="EMBL" id="MFC4827972.1"/>
    </source>
</evidence>
<dbReference type="InterPro" id="IPR001296">
    <property type="entry name" value="Glyco_trans_1"/>
</dbReference>
<dbReference type="Gene3D" id="3.40.50.2000">
    <property type="entry name" value="Glycogen Phosphorylase B"/>
    <property type="match status" value="2"/>
</dbReference>
<evidence type="ECO:0000256" key="2">
    <source>
        <dbReference type="ARBA" id="ARBA00022679"/>
    </source>
</evidence>
<dbReference type="EC" id="2.4.-.-" evidence="6"/>
<protein>
    <submittedName>
        <fullName evidence="6">Glycosyltransferase</fullName>
        <ecNumber evidence="6">2.4.-.-</ecNumber>
    </submittedName>
</protein>
<feature type="region of interest" description="Disordered" evidence="3">
    <location>
        <begin position="342"/>
        <end position="362"/>
    </location>
</feature>
<dbReference type="Pfam" id="PF13439">
    <property type="entry name" value="Glyco_transf_4"/>
    <property type="match status" value="1"/>
</dbReference>
<dbReference type="Proteomes" id="UP001595960">
    <property type="component" value="Unassembled WGS sequence"/>
</dbReference>
<dbReference type="EMBL" id="JBHSJC010000001">
    <property type="protein sequence ID" value="MFC4827972.1"/>
    <property type="molecule type" value="Genomic_DNA"/>
</dbReference>
<sequence length="362" mass="38413">MKIGIIAPPWLPIPPSGYGGIESFIDTLACALQGLGHDVRLAASSDSTCPVPRVPGFEPSDPAKMGVTSHELQHLLRAFRALEDVDVIVDNTLAGPILARFATRVPVVTVAHGPLIPLEQELYLGGSPQVAFVAISHNQASLAGDVPIARVIHHGIRAEDVPVGPGGDTVAFVGRMSPTKGLPEAIRAAAIAGIPLRIAAKMQEAAEQEYFTDVVRPALGSGAEYLGELTAEEKYRLMGESLALLNPIQWDEPFGLVMIEALAAGTPVVATPRGSVREIVEEGRTGFIRDEPAELAAALTASATLDRRACRASVEERFTAQRMAEDYVALFADLIRERRRPPRVGASRPAAVTAPTHPHGAP</sequence>
<gene>
    <name evidence="6" type="ORF">ACFPER_04160</name>
</gene>
<keyword evidence="1 6" id="KW-0328">Glycosyltransferase</keyword>
<feature type="domain" description="Glycosyl transferase family 1" evidence="4">
    <location>
        <begin position="168"/>
        <end position="301"/>
    </location>
</feature>